<accession>A0A9N9N053</accession>
<gene>
    <name evidence="1" type="ORF">DIATSA_LOCUS198</name>
</gene>
<keyword evidence="2" id="KW-1185">Reference proteome</keyword>
<reference evidence="1" key="1">
    <citation type="submission" date="2021-12" db="EMBL/GenBank/DDBJ databases">
        <authorList>
            <person name="King R."/>
        </authorList>
    </citation>
    <scope>NUCLEOTIDE SEQUENCE</scope>
</reference>
<evidence type="ECO:0000313" key="1">
    <source>
        <dbReference type="EMBL" id="CAG9781887.1"/>
    </source>
</evidence>
<evidence type="ECO:0000313" key="2">
    <source>
        <dbReference type="Proteomes" id="UP001153714"/>
    </source>
</evidence>
<name>A0A9N9N053_9NEOP</name>
<dbReference type="OrthoDB" id="7477472at2759"/>
<proteinExistence type="predicted"/>
<reference evidence="1" key="2">
    <citation type="submission" date="2022-10" db="EMBL/GenBank/DDBJ databases">
        <authorList>
            <consortium name="ENA_rothamsted_submissions"/>
            <consortium name="culmorum"/>
            <person name="King R."/>
        </authorList>
    </citation>
    <scope>NUCLEOTIDE SEQUENCE</scope>
</reference>
<dbReference type="AlphaFoldDB" id="A0A9N9N053"/>
<dbReference type="EMBL" id="OU893332">
    <property type="protein sequence ID" value="CAG9781887.1"/>
    <property type="molecule type" value="Genomic_DNA"/>
</dbReference>
<protein>
    <submittedName>
        <fullName evidence="1">Uncharacterized protein</fullName>
    </submittedName>
</protein>
<sequence length="93" mass="9951">MTLSMQPGTLPVGSVAQTIPMTGMPQTISMVQQIHPLSGMAQPGTLVGQINSGQQQQNASLTQVQPQVSHINITTSVLRSRVVDTPVSTRRHH</sequence>
<organism evidence="1 2">
    <name type="scientific">Diatraea saccharalis</name>
    <name type="common">sugarcane borer</name>
    <dbReference type="NCBI Taxonomy" id="40085"/>
    <lineage>
        <taxon>Eukaryota</taxon>
        <taxon>Metazoa</taxon>
        <taxon>Ecdysozoa</taxon>
        <taxon>Arthropoda</taxon>
        <taxon>Hexapoda</taxon>
        <taxon>Insecta</taxon>
        <taxon>Pterygota</taxon>
        <taxon>Neoptera</taxon>
        <taxon>Endopterygota</taxon>
        <taxon>Lepidoptera</taxon>
        <taxon>Glossata</taxon>
        <taxon>Ditrysia</taxon>
        <taxon>Pyraloidea</taxon>
        <taxon>Crambidae</taxon>
        <taxon>Crambinae</taxon>
        <taxon>Diatraea</taxon>
    </lineage>
</organism>
<dbReference type="Proteomes" id="UP001153714">
    <property type="component" value="Chromosome 1"/>
</dbReference>